<dbReference type="EMBL" id="JBHSMK010000002">
    <property type="protein sequence ID" value="MFC5435809.1"/>
    <property type="molecule type" value="Genomic_DNA"/>
</dbReference>
<protein>
    <submittedName>
        <fullName evidence="1">CoA-transferase subunit beta</fullName>
    </submittedName>
</protein>
<dbReference type="InterPro" id="IPR037171">
    <property type="entry name" value="NagB/RpiA_transferase-like"/>
</dbReference>
<proteinExistence type="predicted"/>
<dbReference type="Proteomes" id="UP001596013">
    <property type="component" value="Unassembled WGS sequence"/>
</dbReference>
<keyword evidence="2" id="KW-1185">Reference proteome</keyword>
<dbReference type="Gene3D" id="3.40.1080.10">
    <property type="entry name" value="Glutaconate Coenzyme A-transferase"/>
    <property type="match status" value="1"/>
</dbReference>
<evidence type="ECO:0000313" key="2">
    <source>
        <dbReference type="Proteomes" id="UP001596013"/>
    </source>
</evidence>
<name>A0ABW0JIG7_9GAMM</name>
<dbReference type="Pfam" id="PF01144">
    <property type="entry name" value="CoA_trans"/>
    <property type="match status" value="1"/>
</dbReference>
<gene>
    <name evidence="1" type="ORF">ACFPME_04525</name>
</gene>
<dbReference type="SUPFAM" id="SSF100950">
    <property type="entry name" value="NagB/RpiA/CoA transferase-like"/>
    <property type="match status" value="1"/>
</dbReference>
<dbReference type="PANTHER" id="PTHR43293">
    <property type="entry name" value="ACETATE COA-TRANSFERASE YDIF"/>
    <property type="match status" value="1"/>
</dbReference>
<comment type="caution">
    <text evidence="1">The sequence shown here is derived from an EMBL/GenBank/DDBJ whole genome shotgun (WGS) entry which is preliminary data.</text>
</comment>
<dbReference type="InterPro" id="IPR004165">
    <property type="entry name" value="CoA_trans_fam_I"/>
</dbReference>
<dbReference type="RefSeq" id="WP_377302460.1">
    <property type="nucleotide sequence ID" value="NZ_JBHSMK010000002.1"/>
</dbReference>
<dbReference type="SMART" id="SM00882">
    <property type="entry name" value="CoA_trans"/>
    <property type="match status" value="1"/>
</dbReference>
<accession>A0ABW0JIG7</accession>
<reference evidence="2" key="1">
    <citation type="journal article" date="2019" name="Int. J. Syst. Evol. Microbiol.">
        <title>The Global Catalogue of Microorganisms (GCM) 10K type strain sequencing project: providing services to taxonomists for standard genome sequencing and annotation.</title>
        <authorList>
            <consortium name="The Broad Institute Genomics Platform"/>
            <consortium name="The Broad Institute Genome Sequencing Center for Infectious Disease"/>
            <person name="Wu L."/>
            <person name="Ma J."/>
        </authorList>
    </citation>
    <scope>NUCLEOTIDE SEQUENCE [LARGE SCALE GENOMIC DNA]</scope>
    <source>
        <strain evidence="2">JCM 17130</strain>
    </source>
</reference>
<sequence length="264" mass="28186">MSACTRDEWMTVAAARLLKNRDVCFVGIGLPSAACNLARLTHAPQIVLIYESGTIGTRPDVMPLSIGDGELAQTAACVVPLPEIFSYYLQAGRVDIGFLGAAQIDRHGNLNSTVIGPYERPSTRLPGAGGAPEIAQHARQVFVMLRASKRSFVERLAFRSSAGYLDGHGARARSGAAGGGPRAVITDFGMLAPHPESEELQLVALFEGATVEEARAAIGWPLQLADRIDTIAPPSAHELDTLRALHARTREAHARPVRIPLQNG</sequence>
<organism evidence="1 2">
    <name type="scientific">Rhodanobacter umsongensis</name>
    <dbReference type="NCBI Taxonomy" id="633153"/>
    <lineage>
        <taxon>Bacteria</taxon>
        <taxon>Pseudomonadati</taxon>
        <taxon>Pseudomonadota</taxon>
        <taxon>Gammaproteobacteria</taxon>
        <taxon>Lysobacterales</taxon>
        <taxon>Rhodanobacteraceae</taxon>
        <taxon>Rhodanobacter</taxon>
    </lineage>
</organism>
<dbReference type="PANTHER" id="PTHR43293:SF3">
    <property type="entry name" value="CHOLESTEROL RING-CLEAVING HYDROLASE IPDB SUBUNIT"/>
    <property type="match status" value="1"/>
</dbReference>
<evidence type="ECO:0000313" key="1">
    <source>
        <dbReference type="EMBL" id="MFC5435809.1"/>
    </source>
</evidence>